<feature type="region of interest" description="Disordered" evidence="7">
    <location>
        <begin position="1"/>
        <end position="40"/>
    </location>
</feature>
<dbReference type="AlphaFoldDB" id="A0A6J2MGF8"/>
<organism evidence="10 12">
    <name type="scientific">Phyllostomus discolor</name>
    <name type="common">pale spear-nosed bat</name>
    <dbReference type="NCBI Taxonomy" id="89673"/>
    <lineage>
        <taxon>Eukaryota</taxon>
        <taxon>Metazoa</taxon>
        <taxon>Chordata</taxon>
        <taxon>Craniata</taxon>
        <taxon>Vertebrata</taxon>
        <taxon>Euteleostomi</taxon>
        <taxon>Mammalia</taxon>
        <taxon>Eutheria</taxon>
        <taxon>Laurasiatheria</taxon>
        <taxon>Chiroptera</taxon>
        <taxon>Yangochiroptera</taxon>
        <taxon>Phyllostomidae</taxon>
        <taxon>Phyllostominae</taxon>
        <taxon>Phyllostomus</taxon>
    </lineage>
</organism>
<dbReference type="GO" id="GO:0004843">
    <property type="term" value="F:cysteine-type deubiquitinase activity"/>
    <property type="evidence" value="ECO:0007669"/>
    <property type="project" value="UniProtKB-EC"/>
</dbReference>
<dbReference type="Gene3D" id="3.90.70.80">
    <property type="match status" value="1"/>
</dbReference>
<feature type="compositionally biased region" description="Basic and acidic residues" evidence="7">
    <location>
        <begin position="1"/>
        <end position="12"/>
    </location>
</feature>
<feature type="compositionally biased region" description="Basic and acidic residues" evidence="7">
    <location>
        <begin position="105"/>
        <end position="117"/>
    </location>
</feature>
<dbReference type="InterPro" id="IPR050704">
    <property type="entry name" value="Peptidase_C85-like"/>
</dbReference>
<proteinExistence type="predicted"/>
<dbReference type="GeneID" id="114505464"/>
<dbReference type="InterPro" id="IPR038765">
    <property type="entry name" value="Papain-like_cys_pep_sf"/>
</dbReference>
<evidence type="ECO:0000256" key="4">
    <source>
        <dbReference type="ARBA" id="ARBA00022786"/>
    </source>
</evidence>
<dbReference type="KEGG" id="pdic:114505464"/>
<evidence type="ECO:0000313" key="12">
    <source>
        <dbReference type="RefSeq" id="XP_028379157.1"/>
    </source>
</evidence>
<gene>
    <name evidence="12" type="primary">OTUD6A</name>
    <name evidence="9" type="ORF">HJG60_014445</name>
</gene>
<comment type="catalytic activity">
    <reaction evidence="1">
        <text>Thiol-dependent hydrolysis of ester, thioester, amide, peptide and isopeptide bonds formed by the C-terminal Gly of ubiquitin (a 76-residue protein attached to proteins as an intracellular targeting signal).</text>
        <dbReference type="EC" id="3.4.19.12"/>
    </reaction>
</comment>
<feature type="region of interest" description="Disordered" evidence="7">
    <location>
        <begin position="90"/>
        <end position="127"/>
    </location>
</feature>
<dbReference type="GO" id="GO:0035871">
    <property type="term" value="P:protein K11-linked deubiquitination"/>
    <property type="evidence" value="ECO:0007669"/>
    <property type="project" value="TreeGrafter"/>
</dbReference>
<evidence type="ECO:0000313" key="9">
    <source>
        <dbReference type="EMBL" id="KAF6091169.1"/>
    </source>
</evidence>
<evidence type="ECO:0000256" key="1">
    <source>
        <dbReference type="ARBA" id="ARBA00000707"/>
    </source>
</evidence>
<dbReference type="PROSITE" id="PS50802">
    <property type="entry name" value="OTU"/>
    <property type="match status" value="1"/>
</dbReference>
<evidence type="ECO:0000256" key="5">
    <source>
        <dbReference type="ARBA" id="ARBA00022801"/>
    </source>
</evidence>
<keyword evidence="5" id="KW-0378">Hydrolase</keyword>
<dbReference type="CDD" id="cd22761">
    <property type="entry name" value="OTU_OTUD6"/>
    <property type="match status" value="1"/>
</dbReference>
<protein>
    <recommendedName>
        <fullName evidence="2">ubiquitinyl hydrolase 1</fullName>
        <ecNumber evidence="2">3.4.19.12</ecNumber>
    </recommendedName>
</protein>
<dbReference type="Proteomes" id="UP000664940">
    <property type="component" value="Unassembled WGS sequence"/>
</dbReference>
<evidence type="ECO:0000259" key="8">
    <source>
        <dbReference type="PROSITE" id="PS50802"/>
    </source>
</evidence>
<accession>A0A6J2MGF8</accession>
<sequence>MEDLQRERERVERRHLREKKELQDRIQTMKNAVPKSDKKKRKQLLLDVERLEAELEQKHQQELEKFGEIYPDTTNIDAVAAGLAKMNLENRPPRLSKVQKRRERRAAQERERQKMAEEADMDYMSSHRRKEEEKLAAILAAKNLEMKYIPVDSHCMYRAIQDQLSTSETLECLRSRTADYMRQHIDDFLPFFSDPETGDSYSSDDFLSYCDDIEHNASWGTQLELRALSHVLQCPIEVVQTPAPAFVVGEEYTEKPLVLVYVRYCSSFGDHYNSVKPLPAGAVGGAAPRLF</sequence>
<dbReference type="GO" id="GO:0035523">
    <property type="term" value="P:protein K29-linked deubiquitination"/>
    <property type="evidence" value="ECO:0007669"/>
    <property type="project" value="TreeGrafter"/>
</dbReference>
<dbReference type="InterPro" id="IPR003323">
    <property type="entry name" value="OTU_dom"/>
</dbReference>
<dbReference type="EMBL" id="JABVXQ010000009">
    <property type="protein sequence ID" value="KAF6091169.1"/>
    <property type="molecule type" value="Genomic_DNA"/>
</dbReference>
<dbReference type="CTD" id="139562"/>
<evidence type="ECO:0000256" key="3">
    <source>
        <dbReference type="ARBA" id="ARBA00022670"/>
    </source>
</evidence>
<dbReference type="GO" id="GO:0006508">
    <property type="term" value="P:proteolysis"/>
    <property type="evidence" value="ECO:0007669"/>
    <property type="project" value="UniProtKB-KW"/>
</dbReference>
<reference evidence="9 11" key="1">
    <citation type="journal article" date="2020" name="Nature">
        <title>Six reference-quality genomes reveal evolution of bat adaptations.</title>
        <authorList>
            <person name="Jebb D."/>
            <person name="Huang Z."/>
            <person name="Pippel M."/>
            <person name="Hughes G.M."/>
            <person name="Lavrichenko K."/>
            <person name="Devanna P."/>
            <person name="Winkler S."/>
            <person name="Jermiin L.S."/>
            <person name="Skirmuntt E.C."/>
            <person name="Katzourakis A."/>
            <person name="Burkitt-Gray L."/>
            <person name="Ray D.A."/>
            <person name="Sullivan K.A.M."/>
            <person name="Roscito J.G."/>
            <person name="Kirilenko B.M."/>
            <person name="Davalos L.M."/>
            <person name="Corthals A.P."/>
            <person name="Power M.L."/>
            <person name="Jones G."/>
            <person name="Ransome R.D."/>
            <person name="Dechmann D.K.N."/>
            <person name="Locatelli A.G."/>
            <person name="Puechmaille S.J."/>
            <person name="Fedrigo O."/>
            <person name="Jarvis E.D."/>
            <person name="Hiller M."/>
            <person name="Vernes S.C."/>
            <person name="Myers E.W."/>
            <person name="Teeling E.C."/>
        </authorList>
    </citation>
    <scope>NUCLEOTIDE SEQUENCE [LARGE SCALE GENOMIC DNA]</scope>
    <source>
        <strain evidence="9">Bat1K_MPI-CBG_1</strain>
    </source>
</reference>
<keyword evidence="10" id="KW-1185">Reference proteome</keyword>
<dbReference type="RefSeq" id="XP_028379157.1">
    <property type="nucleotide sequence ID" value="XM_028523356.2"/>
</dbReference>
<dbReference type="InterPro" id="IPR049772">
    <property type="entry name" value="OTU_OTUD6"/>
</dbReference>
<dbReference type="PANTHER" id="PTHR12419">
    <property type="entry name" value="OTU DOMAIN CONTAINING PROTEIN"/>
    <property type="match status" value="1"/>
</dbReference>
<evidence type="ECO:0000256" key="2">
    <source>
        <dbReference type="ARBA" id="ARBA00012759"/>
    </source>
</evidence>
<dbReference type="SUPFAM" id="SSF54001">
    <property type="entry name" value="Cysteine proteinases"/>
    <property type="match status" value="1"/>
</dbReference>
<evidence type="ECO:0000313" key="11">
    <source>
        <dbReference type="Proteomes" id="UP000664940"/>
    </source>
</evidence>
<dbReference type="OrthoDB" id="415023at2759"/>
<feature type="domain" description="OTU" evidence="8">
    <location>
        <begin position="144"/>
        <end position="278"/>
    </location>
</feature>
<keyword evidence="4" id="KW-0833">Ubl conjugation pathway</keyword>
<name>A0A6J2MGF8_9CHIR</name>
<keyword evidence="3" id="KW-0645">Protease</keyword>
<dbReference type="Proteomes" id="UP000504628">
    <property type="component" value="Chromosome X"/>
</dbReference>
<evidence type="ECO:0000313" key="10">
    <source>
        <dbReference type="Proteomes" id="UP000504628"/>
    </source>
</evidence>
<dbReference type="GO" id="GO:1990168">
    <property type="term" value="P:protein K33-linked deubiquitination"/>
    <property type="evidence" value="ECO:0007669"/>
    <property type="project" value="TreeGrafter"/>
</dbReference>
<dbReference type="PANTHER" id="PTHR12419:SF13">
    <property type="entry name" value="OTU DOMAIN-CONTAINING PROTEIN 6A"/>
    <property type="match status" value="1"/>
</dbReference>
<dbReference type="EC" id="3.4.19.12" evidence="2"/>
<dbReference type="Pfam" id="PF02338">
    <property type="entry name" value="OTU"/>
    <property type="match status" value="1"/>
</dbReference>
<dbReference type="FunFam" id="3.90.70.80:FF:000003">
    <property type="entry name" value="OTU domain-containing protein 6B"/>
    <property type="match status" value="1"/>
</dbReference>
<evidence type="ECO:0000256" key="6">
    <source>
        <dbReference type="ARBA" id="ARBA00022807"/>
    </source>
</evidence>
<dbReference type="GO" id="GO:1990167">
    <property type="term" value="P:protein K27-linked deubiquitination"/>
    <property type="evidence" value="ECO:0007669"/>
    <property type="project" value="TreeGrafter"/>
</dbReference>
<evidence type="ECO:0000256" key="7">
    <source>
        <dbReference type="SAM" id="MobiDB-lite"/>
    </source>
</evidence>
<reference evidence="12" key="2">
    <citation type="submission" date="2025-04" db="UniProtKB">
        <authorList>
            <consortium name="RefSeq"/>
        </authorList>
    </citation>
    <scope>IDENTIFICATION</scope>
    <source>
        <tissue evidence="12">Muscle</tissue>
    </source>
</reference>
<keyword evidence="6" id="KW-0788">Thiol protease</keyword>